<dbReference type="Proteomes" id="UP001165122">
    <property type="component" value="Unassembled WGS sequence"/>
</dbReference>
<proteinExistence type="predicted"/>
<comment type="caution">
    <text evidence="1">The sequence shown here is derived from an EMBL/GenBank/DDBJ whole genome shotgun (WGS) entry which is preliminary data.</text>
</comment>
<dbReference type="OrthoDB" id="10248487at2759"/>
<dbReference type="GO" id="GO:0005868">
    <property type="term" value="C:cytoplasmic dynein complex"/>
    <property type="evidence" value="ECO:0007669"/>
    <property type="project" value="TreeGrafter"/>
</dbReference>
<dbReference type="PANTHER" id="PTHR21255:SF7">
    <property type="entry name" value="DYNEIN LIGHT CHAIN TCTEX-TYPE PROTEIN 2B"/>
    <property type="match status" value="1"/>
</dbReference>
<dbReference type="Gene3D" id="3.30.1140.40">
    <property type="entry name" value="Tctex-1"/>
    <property type="match status" value="1"/>
</dbReference>
<dbReference type="EMBL" id="BRXW01000033">
    <property type="protein sequence ID" value="GMI01391.1"/>
    <property type="molecule type" value="Genomic_DNA"/>
</dbReference>
<organism evidence="1 2">
    <name type="scientific">Triparma laevis f. longispina</name>
    <dbReference type="NCBI Taxonomy" id="1714387"/>
    <lineage>
        <taxon>Eukaryota</taxon>
        <taxon>Sar</taxon>
        <taxon>Stramenopiles</taxon>
        <taxon>Ochrophyta</taxon>
        <taxon>Bolidophyceae</taxon>
        <taxon>Parmales</taxon>
        <taxon>Triparmaceae</taxon>
        <taxon>Triparma</taxon>
    </lineage>
</organism>
<evidence type="ECO:0000313" key="1">
    <source>
        <dbReference type="EMBL" id="GMI01391.1"/>
    </source>
</evidence>
<sequence>MEGGTGQPVIDVVLPTYIMQPSETEKFYPSEVKSIADSVMKEELDGDKITKEMVMDWYEDGEDFEVLSKLIADKIRQKVKETLNVHRYKLIVQVTLGQMKDQGVRITSRCLWDTQTDNYASIDYKNEHIWGSAMVFGLYAE</sequence>
<protein>
    <submittedName>
        <fullName evidence="1">Uncharacterized protein</fullName>
    </submittedName>
</protein>
<reference evidence="2" key="1">
    <citation type="journal article" date="2023" name="Commun. Biol.">
        <title>Genome analysis of Parmales, the sister group of diatoms, reveals the evolutionary specialization of diatoms from phago-mixotrophs to photoautotrophs.</title>
        <authorList>
            <person name="Ban H."/>
            <person name="Sato S."/>
            <person name="Yoshikawa S."/>
            <person name="Yamada K."/>
            <person name="Nakamura Y."/>
            <person name="Ichinomiya M."/>
            <person name="Sato N."/>
            <person name="Blanc-Mathieu R."/>
            <person name="Endo H."/>
            <person name="Kuwata A."/>
            <person name="Ogata H."/>
        </authorList>
    </citation>
    <scope>NUCLEOTIDE SEQUENCE [LARGE SCALE GENOMIC DNA]</scope>
    <source>
        <strain evidence="2">NIES 3700</strain>
    </source>
</reference>
<name>A0A9W7F3Z7_9STRA</name>
<dbReference type="GO" id="GO:0005737">
    <property type="term" value="C:cytoplasm"/>
    <property type="evidence" value="ECO:0007669"/>
    <property type="project" value="TreeGrafter"/>
</dbReference>
<gene>
    <name evidence="1" type="ORF">TrLO_g1148</name>
</gene>
<keyword evidence="2" id="KW-1185">Reference proteome</keyword>
<dbReference type="Pfam" id="PF03645">
    <property type="entry name" value="Tctex-1"/>
    <property type="match status" value="1"/>
</dbReference>
<dbReference type="AlphaFoldDB" id="A0A9W7F3Z7"/>
<dbReference type="InterPro" id="IPR038586">
    <property type="entry name" value="Tctex-1-like_sf"/>
</dbReference>
<dbReference type="CDD" id="cd21459">
    <property type="entry name" value="DLC-like_TCTEX1D2"/>
    <property type="match status" value="1"/>
</dbReference>
<dbReference type="GO" id="GO:0007018">
    <property type="term" value="P:microtubule-based movement"/>
    <property type="evidence" value="ECO:0007669"/>
    <property type="project" value="TreeGrafter"/>
</dbReference>
<dbReference type="PANTHER" id="PTHR21255">
    <property type="entry name" value="T-COMPLEX-ASSOCIATED-TESTIS-EXPRESSED 1/ DYNEIN LIGHT CHAIN"/>
    <property type="match status" value="1"/>
</dbReference>
<accession>A0A9W7F3Z7</accession>
<dbReference type="GO" id="GO:0045505">
    <property type="term" value="F:dynein intermediate chain binding"/>
    <property type="evidence" value="ECO:0007669"/>
    <property type="project" value="TreeGrafter"/>
</dbReference>
<evidence type="ECO:0000313" key="2">
    <source>
        <dbReference type="Proteomes" id="UP001165122"/>
    </source>
</evidence>
<dbReference type="InterPro" id="IPR005334">
    <property type="entry name" value="Tctex-1-like"/>
</dbReference>